<evidence type="ECO:0000313" key="2">
    <source>
        <dbReference type="Proteomes" id="UP000243096"/>
    </source>
</evidence>
<dbReference type="AlphaFoldDB" id="A0A2P5KCF4"/>
<evidence type="ECO:0000313" key="1">
    <source>
        <dbReference type="EMBL" id="PPB84379.1"/>
    </source>
</evidence>
<dbReference type="OrthoDB" id="8908992at2"/>
<protein>
    <submittedName>
        <fullName evidence="1">Uncharacterized protein</fullName>
    </submittedName>
</protein>
<accession>A0A2P5KCF4</accession>
<name>A0A2P5KCF4_9BURK</name>
<gene>
    <name evidence="1" type="ORF">B0O95_10368</name>
</gene>
<dbReference type="EMBL" id="PRDW01000003">
    <property type="protein sequence ID" value="PPB84379.1"/>
    <property type="molecule type" value="Genomic_DNA"/>
</dbReference>
<keyword evidence="2" id="KW-1185">Reference proteome</keyword>
<sequence length="59" mass="6573">MIPTTVAMAASGFKLAFRRVQQSGDLDCAFAVVAMIVNTALEEVRRVAIERFDYLPWPV</sequence>
<dbReference type="RefSeq" id="WP_146063975.1">
    <property type="nucleotide sequence ID" value="NZ_CP062178.1"/>
</dbReference>
<comment type="caution">
    <text evidence="1">The sequence shown here is derived from an EMBL/GenBank/DDBJ whole genome shotgun (WGS) entry which is preliminary data.</text>
</comment>
<proteinExistence type="predicted"/>
<reference evidence="1 2" key="1">
    <citation type="submission" date="2018-01" db="EMBL/GenBank/DDBJ databases">
        <title>Genomic Encyclopedia of Type Strains, Phase III (KMG-III): the genomes of soil and plant-associated and newly described type strains.</title>
        <authorList>
            <person name="Whitman W."/>
        </authorList>
    </citation>
    <scope>NUCLEOTIDE SEQUENCE [LARGE SCALE GENOMIC DNA]</scope>
    <source>
        <strain evidence="1 2">HKI456</strain>
    </source>
</reference>
<organism evidence="1 2">
    <name type="scientific">Mycetohabitans endofungorum</name>
    <dbReference type="NCBI Taxonomy" id="417203"/>
    <lineage>
        <taxon>Bacteria</taxon>
        <taxon>Pseudomonadati</taxon>
        <taxon>Pseudomonadota</taxon>
        <taxon>Betaproteobacteria</taxon>
        <taxon>Burkholderiales</taxon>
        <taxon>Burkholderiaceae</taxon>
        <taxon>Mycetohabitans</taxon>
    </lineage>
</organism>
<dbReference type="Proteomes" id="UP000243096">
    <property type="component" value="Unassembled WGS sequence"/>
</dbReference>